<protein>
    <submittedName>
        <fullName evidence="2">Uncharacterized protein</fullName>
    </submittedName>
</protein>
<evidence type="ECO:0000313" key="3">
    <source>
        <dbReference type="Proteomes" id="UP000281406"/>
    </source>
</evidence>
<comment type="caution">
    <text evidence="2">The sequence shown here is derived from an EMBL/GenBank/DDBJ whole genome shotgun (WGS) entry which is preliminary data.</text>
</comment>
<dbReference type="PANTHER" id="PTHR33244">
    <property type="entry name" value="INTEGRASE CATALYTIC DOMAIN-CONTAINING PROTEIN-RELATED"/>
    <property type="match status" value="1"/>
</dbReference>
<dbReference type="OrthoDB" id="8961121at2759"/>
<proteinExistence type="predicted"/>
<dbReference type="PANTHER" id="PTHR33244:SF3">
    <property type="entry name" value="PEPTIDASE A2 DOMAIN-CONTAINING PROTEIN"/>
    <property type="match status" value="1"/>
</dbReference>
<sequence>MKQNLKQLKEKQKFYYDSSAKLLQPLVMDDVVRIRSDVNWSKKATVMQEVAPRSYTVKTNDGQILRRNRRDLLKTEKDVEDLDQSNAVSDSTALSKTTDSKTDSHADTQTSNSHTVALRRSTRHIKRPDRLKKLL</sequence>
<keyword evidence="3" id="KW-1185">Reference proteome</keyword>
<dbReference type="Proteomes" id="UP000281406">
    <property type="component" value="Unassembled WGS sequence"/>
</dbReference>
<evidence type="ECO:0000313" key="2">
    <source>
        <dbReference type="EMBL" id="ROL43006.1"/>
    </source>
</evidence>
<dbReference type="AlphaFoldDB" id="A0A3N0Y9V6"/>
<evidence type="ECO:0000256" key="1">
    <source>
        <dbReference type="SAM" id="MobiDB-lite"/>
    </source>
</evidence>
<organism evidence="2 3">
    <name type="scientific">Anabarilius grahami</name>
    <name type="common">Kanglang fish</name>
    <name type="synonym">Barilius grahami</name>
    <dbReference type="NCBI Taxonomy" id="495550"/>
    <lineage>
        <taxon>Eukaryota</taxon>
        <taxon>Metazoa</taxon>
        <taxon>Chordata</taxon>
        <taxon>Craniata</taxon>
        <taxon>Vertebrata</taxon>
        <taxon>Euteleostomi</taxon>
        <taxon>Actinopterygii</taxon>
        <taxon>Neopterygii</taxon>
        <taxon>Teleostei</taxon>
        <taxon>Ostariophysi</taxon>
        <taxon>Cypriniformes</taxon>
        <taxon>Xenocyprididae</taxon>
        <taxon>Xenocypridinae</taxon>
        <taxon>Xenocypridinae incertae sedis</taxon>
        <taxon>Anabarilius</taxon>
    </lineage>
</organism>
<gene>
    <name evidence="2" type="ORF">DPX16_5559</name>
</gene>
<feature type="compositionally biased region" description="Basic residues" evidence="1">
    <location>
        <begin position="120"/>
        <end position="135"/>
    </location>
</feature>
<reference evidence="2 3" key="1">
    <citation type="submission" date="2018-10" db="EMBL/GenBank/DDBJ databases">
        <title>Genome assembly for a Yunnan-Guizhou Plateau 3E fish, Anabarilius grahami (Regan), and its evolutionary and genetic applications.</title>
        <authorList>
            <person name="Jiang W."/>
        </authorList>
    </citation>
    <scope>NUCLEOTIDE SEQUENCE [LARGE SCALE GENOMIC DNA]</scope>
    <source>
        <strain evidence="2">AG-KIZ</strain>
        <tissue evidence="2">Muscle</tissue>
    </source>
</reference>
<accession>A0A3N0Y9V6</accession>
<name>A0A3N0Y9V6_ANAGA</name>
<feature type="compositionally biased region" description="Polar residues" evidence="1">
    <location>
        <begin position="84"/>
        <end position="97"/>
    </location>
</feature>
<dbReference type="EMBL" id="RJVU01048958">
    <property type="protein sequence ID" value="ROL43006.1"/>
    <property type="molecule type" value="Genomic_DNA"/>
</dbReference>
<feature type="region of interest" description="Disordered" evidence="1">
    <location>
        <begin position="76"/>
        <end position="135"/>
    </location>
</feature>